<keyword evidence="3 6" id="KW-0245">EGF-like domain</keyword>
<organism evidence="10 11">
    <name type="scientific">Desmophyllum pertusum</name>
    <dbReference type="NCBI Taxonomy" id="174260"/>
    <lineage>
        <taxon>Eukaryota</taxon>
        <taxon>Metazoa</taxon>
        <taxon>Cnidaria</taxon>
        <taxon>Anthozoa</taxon>
        <taxon>Hexacorallia</taxon>
        <taxon>Scleractinia</taxon>
        <taxon>Caryophylliina</taxon>
        <taxon>Caryophylliidae</taxon>
        <taxon>Desmophyllum</taxon>
    </lineage>
</organism>
<feature type="transmembrane region" description="Helical" evidence="7">
    <location>
        <begin position="582"/>
        <end position="606"/>
    </location>
</feature>
<keyword evidence="7" id="KW-0812">Transmembrane</keyword>
<dbReference type="GO" id="GO:0045840">
    <property type="term" value="P:positive regulation of mitotic nuclear division"/>
    <property type="evidence" value="ECO:0007669"/>
    <property type="project" value="TreeGrafter"/>
</dbReference>
<dbReference type="PROSITE" id="PS50817">
    <property type="entry name" value="INTEIN_N_TER"/>
    <property type="match status" value="1"/>
</dbReference>
<feature type="chain" id="PRO_5040891395" description="EGF-like domain-containing protein" evidence="8">
    <location>
        <begin position="23"/>
        <end position="624"/>
    </location>
</feature>
<protein>
    <recommendedName>
        <fullName evidence="9">EGF-like domain-containing protein</fullName>
    </recommendedName>
</protein>
<evidence type="ECO:0000256" key="8">
    <source>
        <dbReference type="SAM" id="SignalP"/>
    </source>
</evidence>
<dbReference type="SMART" id="SM00306">
    <property type="entry name" value="HintN"/>
    <property type="match status" value="1"/>
</dbReference>
<dbReference type="Proteomes" id="UP001163046">
    <property type="component" value="Unassembled WGS sequence"/>
</dbReference>
<dbReference type="PROSITE" id="PS01186">
    <property type="entry name" value="EGF_2"/>
    <property type="match status" value="3"/>
</dbReference>
<dbReference type="PROSITE" id="PS00022">
    <property type="entry name" value="EGF_1"/>
    <property type="match status" value="4"/>
</dbReference>
<dbReference type="GO" id="GO:0016539">
    <property type="term" value="P:intein-mediated protein splicing"/>
    <property type="evidence" value="ECO:0007669"/>
    <property type="project" value="InterPro"/>
</dbReference>
<evidence type="ECO:0000256" key="5">
    <source>
        <dbReference type="ARBA" id="ARBA00023157"/>
    </source>
</evidence>
<dbReference type="SUPFAM" id="SSF51294">
    <property type="entry name" value="Hedgehog/intein (Hint) domain"/>
    <property type="match status" value="1"/>
</dbReference>
<evidence type="ECO:0000313" key="10">
    <source>
        <dbReference type="EMBL" id="KAJ7360420.1"/>
    </source>
</evidence>
<accession>A0A9W9YQA6</accession>
<feature type="disulfide bond" evidence="6">
    <location>
        <begin position="120"/>
        <end position="129"/>
    </location>
</feature>
<dbReference type="GO" id="GO:0007173">
    <property type="term" value="P:epidermal growth factor receptor signaling pathway"/>
    <property type="evidence" value="ECO:0007669"/>
    <property type="project" value="TreeGrafter"/>
</dbReference>
<keyword evidence="7" id="KW-0472">Membrane</keyword>
<dbReference type="InterPro" id="IPR006141">
    <property type="entry name" value="Intein_N"/>
</dbReference>
<dbReference type="SMART" id="SM00181">
    <property type="entry name" value="EGF"/>
    <property type="match status" value="7"/>
</dbReference>
<keyword evidence="2" id="KW-0964">Secreted</keyword>
<dbReference type="CDD" id="cd00081">
    <property type="entry name" value="Hint"/>
    <property type="match status" value="1"/>
</dbReference>
<comment type="subcellular location">
    <subcellularLocation>
        <location evidence="1">Secreted</location>
    </subcellularLocation>
</comment>
<dbReference type="Gene3D" id="2.10.25.10">
    <property type="entry name" value="Laminin"/>
    <property type="match status" value="3"/>
</dbReference>
<comment type="caution">
    <text evidence="6">Lacks conserved residue(s) required for the propagation of feature annotation.</text>
</comment>
<dbReference type="InterPro" id="IPR036844">
    <property type="entry name" value="Hint_dom_sf"/>
</dbReference>
<reference evidence="10" key="1">
    <citation type="submission" date="2023-01" db="EMBL/GenBank/DDBJ databases">
        <title>Genome assembly of the deep-sea coral Lophelia pertusa.</title>
        <authorList>
            <person name="Herrera S."/>
            <person name="Cordes E."/>
        </authorList>
    </citation>
    <scope>NUCLEOTIDE SEQUENCE</scope>
    <source>
        <strain evidence="10">USNM1676648</strain>
        <tissue evidence="10">Polyp</tissue>
    </source>
</reference>
<evidence type="ECO:0000313" key="11">
    <source>
        <dbReference type="Proteomes" id="UP001163046"/>
    </source>
</evidence>
<dbReference type="AlphaFoldDB" id="A0A9W9YQA6"/>
<evidence type="ECO:0000256" key="2">
    <source>
        <dbReference type="ARBA" id="ARBA00022525"/>
    </source>
</evidence>
<dbReference type="PANTHER" id="PTHR10740:SF14">
    <property type="entry name" value="EGF-LIKE DOMAIN-CONTAINING PROTEIN"/>
    <property type="match status" value="1"/>
</dbReference>
<gene>
    <name evidence="10" type="ORF">OS493_015521</name>
</gene>
<dbReference type="OrthoDB" id="5945020at2759"/>
<feature type="disulfide bond" evidence="6">
    <location>
        <begin position="188"/>
        <end position="197"/>
    </location>
</feature>
<proteinExistence type="predicted"/>
<dbReference type="EMBL" id="MU827309">
    <property type="protein sequence ID" value="KAJ7360420.1"/>
    <property type="molecule type" value="Genomic_DNA"/>
</dbReference>
<dbReference type="PANTHER" id="PTHR10740">
    <property type="entry name" value="TRANSFORMING GROWTH FACTOR ALPHA"/>
    <property type="match status" value="1"/>
</dbReference>
<dbReference type="InterPro" id="IPR003587">
    <property type="entry name" value="Hint_dom_N"/>
</dbReference>
<feature type="domain" description="EGF-like" evidence="9">
    <location>
        <begin position="164"/>
        <end position="198"/>
    </location>
</feature>
<name>A0A9W9YQA6_9CNID</name>
<feature type="domain" description="EGF-like" evidence="9">
    <location>
        <begin position="234"/>
        <end position="267"/>
    </location>
</feature>
<dbReference type="Gene3D" id="2.170.16.10">
    <property type="entry name" value="Hedgehog/Intein (Hint) domain"/>
    <property type="match status" value="1"/>
</dbReference>
<keyword evidence="4 8" id="KW-0732">Signal</keyword>
<evidence type="ECO:0000256" key="4">
    <source>
        <dbReference type="ARBA" id="ARBA00022729"/>
    </source>
</evidence>
<evidence type="ECO:0000256" key="1">
    <source>
        <dbReference type="ARBA" id="ARBA00004613"/>
    </source>
</evidence>
<dbReference type="Pfam" id="PF13403">
    <property type="entry name" value="Hint_2"/>
    <property type="match status" value="1"/>
</dbReference>
<evidence type="ECO:0000259" key="9">
    <source>
        <dbReference type="PROSITE" id="PS50026"/>
    </source>
</evidence>
<dbReference type="PROSITE" id="PS50026">
    <property type="entry name" value="EGF_3"/>
    <property type="match status" value="3"/>
</dbReference>
<feature type="disulfide bond" evidence="6">
    <location>
        <begin position="257"/>
        <end position="266"/>
    </location>
</feature>
<dbReference type="GO" id="GO:0008284">
    <property type="term" value="P:positive regulation of cell population proliferation"/>
    <property type="evidence" value="ECO:0007669"/>
    <property type="project" value="TreeGrafter"/>
</dbReference>
<evidence type="ECO:0000256" key="3">
    <source>
        <dbReference type="ARBA" id="ARBA00022536"/>
    </source>
</evidence>
<dbReference type="GO" id="GO:0005576">
    <property type="term" value="C:extracellular region"/>
    <property type="evidence" value="ECO:0007669"/>
    <property type="project" value="UniProtKB-SubCell"/>
</dbReference>
<dbReference type="CDD" id="cd00054">
    <property type="entry name" value="EGF_CA"/>
    <property type="match status" value="1"/>
</dbReference>
<evidence type="ECO:0000256" key="7">
    <source>
        <dbReference type="SAM" id="Phobius"/>
    </source>
</evidence>
<feature type="domain" description="EGF-like" evidence="9">
    <location>
        <begin position="96"/>
        <end position="130"/>
    </location>
</feature>
<sequence length="624" mass="67990">MMKSAAFIICLLLLLFLLEVEGACVPETQCFGNGDYTAATQTCKCYAGRRTGLYTGECCESIDCKSNATCKHGYCGPDGLTCSRCQTGWTAPNCDNVTSCFPWFPCKHGSCTKSRMQCDCEPGWVGDMCDRSLCAVKCIYGACPNDPNKCKCYENYLSPETGCDSSYCANGWTCMNGGHCIDLKHCVCPPHYSGLHCETISECSVPCEHGRCSHNPAVCECETNWEPAGNCTTYVGPCANCSSTGGTCEEGPNTCKCNPGFMGPQCSVKRCDGCVHGACAITTLGKSCTCDYGWVNQIHVPGFDPHLGPCNIIWKCVEPCVHGSCPHDPYKCECTPPYVGTECDMIQCPKCCPPQTCNCSNLNDIKCLKDWHHDCCLLKSCFRGDTLVHTARGLVPIESIKEGDMVVTRHEGDDPSVTYLRRVDQVRKRLVPATDLVVFRMHNEDIWVTPDHPFFEIGTRSWVSATNVTTAHSLHTVKGKAVKLQHHLKASQLFTASKQAGLVAVYDLSIDEYDRYSVGRDGLLVASCNNSDDLTTRDKQVWGDVAHPNFLSSLNGKQAGQVDNMYSSDDDDSATGSSASGLSAVVVVVGVLGAICLLVVIIVIVWKFRKHEHGRELEPLVAHT</sequence>
<dbReference type="PRINTS" id="PR00011">
    <property type="entry name" value="EGFLAMININ"/>
</dbReference>
<dbReference type="InterPro" id="IPR000742">
    <property type="entry name" value="EGF"/>
</dbReference>
<comment type="caution">
    <text evidence="10">The sequence shown here is derived from an EMBL/GenBank/DDBJ whole genome shotgun (WGS) entry which is preliminary data.</text>
</comment>
<keyword evidence="7" id="KW-1133">Transmembrane helix</keyword>
<feature type="signal peptide" evidence="8">
    <location>
        <begin position="1"/>
        <end position="22"/>
    </location>
</feature>
<feature type="disulfide bond" evidence="6">
    <location>
        <begin position="238"/>
        <end position="248"/>
    </location>
</feature>
<dbReference type="InterPro" id="IPR028992">
    <property type="entry name" value="Hedgehog/Intein_dom"/>
</dbReference>
<evidence type="ECO:0000256" key="6">
    <source>
        <dbReference type="PROSITE-ProRule" id="PRU00076"/>
    </source>
</evidence>
<keyword evidence="11" id="KW-1185">Reference proteome</keyword>
<keyword evidence="5 6" id="KW-1015">Disulfide bond</keyword>